<dbReference type="Proteomes" id="UP000574390">
    <property type="component" value="Unassembled WGS sequence"/>
</dbReference>
<gene>
    <name evidence="2" type="primary">DNAJC2_2</name>
    <name evidence="2" type="ORF">FOZ62_004247</name>
</gene>
<organism evidence="2 3">
    <name type="scientific">Perkinsus olseni</name>
    <name type="common">Perkinsus atlanticus</name>
    <dbReference type="NCBI Taxonomy" id="32597"/>
    <lineage>
        <taxon>Eukaryota</taxon>
        <taxon>Sar</taxon>
        <taxon>Alveolata</taxon>
        <taxon>Perkinsozoa</taxon>
        <taxon>Perkinsea</taxon>
        <taxon>Perkinsida</taxon>
        <taxon>Perkinsidae</taxon>
        <taxon>Perkinsus</taxon>
    </lineage>
</organism>
<dbReference type="Gene3D" id="1.10.287.110">
    <property type="entry name" value="DnaJ domain"/>
    <property type="match status" value="1"/>
</dbReference>
<reference evidence="2 3" key="1">
    <citation type="submission" date="2020-04" db="EMBL/GenBank/DDBJ databases">
        <title>Perkinsus olseni comparative genomics.</title>
        <authorList>
            <person name="Bogema D.R."/>
        </authorList>
    </citation>
    <scope>NUCLEOTIDE SEQUENCE [LARGE SCALE GENOMIC DNA]</scope>
    <source>
        <strain evidence="2">ATCC PRA-205</strain>
    </source>
</reference>
<keyword evidence="1" id="KW-0732">Signal</keyword>
<comment type="caution">
    <text evidence="2">The sequence shown here is derived from an EMBL/GenBank/DDBJ whole genome shotgun (WGS) entry which is preliminary data.</text>
</comment>
<evidence type="ECO:0000313" key="2">
    <source>
        <dbReference type="EMBL" id="KAF4755955.1"/>
    </source>
</evidence>
<dbReference type="AlphaFoldDB" id="A0A7J6UFI4"/>
<dbReference type="InterPro" id="IPR036869">
    <property type="entry name" value="J_dom_sf"/>
</dbReference>
<feature type="chain" id="PRO_5029585242" evidence="1">
    <location>
        <begin position="21"/>
        <end position="117"/>
    </location>
</feature>
<sequence>MFFGIVWFRTQLLILYFSTSEEPSSRSGWSAKRKAKKPVGEQLKLNKVLEGLNLYDILKVSPTATQDQIKKSYRRTDLFVQAPLFKSCSVLFSTRTRGGAIDVQFRGLEMTQQISIR</sequence>
<dbReference type="EMBL" id="JABANM010000444">
    <property type="protein sequence ID" value="KAF4755955.1"/>
    <property type="molecule type" value="Genomic_DNA"/>
</dbReference>
<dbReference type="SUPFAM" id="SSF46565">
    <property type="entry name" value="Chaperone J-domain"/>
    <property type="match status" value="1"/>
</dbReference>
<protein>
    <submittedName>
        <fullName evidence="2">DnaJ (Hsp40), sub C, member 2</fullName>
    </submittedName>
</protein>
<name>A0A7J6UFI4_PEROL</name>
<accession>A0A7J6UFI4</accession>
<proteinExistence type="predicted"/>
<dbReference type="CDD" id="cd06257">
    <property type="entry name" value="DnaJ"/>
    <property type="match status" value="1"/>
</dbReference>
<evidence type="ECO:0000313" key="3">
    <source>
        <dbReference type="Proteomes" id="UP000574390"/>
    </source>
</evidence>
<evidence type="ECO:0000256" key="1">
    <source>
        <dbReference type="SAM" id="SignalP"/>
    </source>
</evidence>
<feature type="signal peptide" evidence="1">
    <location>
        <begin position="1"/>
        <end position="20"/>
    </location>
</feature>
<dbReference type="InterPro" id="IPR001623">
    <property type="entry name" value="DnaJ_domain"/>
</dbReference>